<dbReference type="AlphaFoldDB" id="A0A409VNI7"/>
<dbReference type="InterPro" id="IPR051570">
    <property type="entry name" value="TBC1_cilium_biogenesis"/>
</dbReference>
<dbReference type="CDD" id="cd00200">
    <property type="entry name" value="WD40"/>
    <property type="match status" value="2"/>
</dbReference>
<dbReference type="PANTHER" id="PTHR19853:SF0">
    <property type="entry name" value="WD REPEAT-CONTAINING PROTEIN 3"/>
    <property type="match status" value="1"/>
</dbReference>
<dbReference type="STRING" id="231916.A0A409VNI7"/>
<evidence type="ECO:0000313" key="11">
    <source>
        <dbReference type="Proteomes" id="UP000284706"/>
    </source>
</evidence>
<dbReference type="InterPro" id="IPR019775">
    <property type="entry name" value="WD40_repeat_CS"/>
</dbReference>
<proteinExistence type="inferred from homology"/>
<dbReference type="Pfam" id="PF25173">
    <property type="entry name" value="Beta-prop_WDR3_1st"/>
    <property type="match status" value="1"/>
</dbReference>
<dbReference type="GO" id="GO:0032040">
    <property type="term" value="C:small-subunit processome"/>
    <property type="evidence" value="ECO:0007669"/>
    <property type="project" value="TreeGrafter"/>
</dbReference>
<evidence type="ECO:0000256" key="4">
    <source>
        <dbReference type="ARBA" id="ARBA00023242"/>
    </source>
</evidence>
<feature type="repeat" description="WD" evidence="6">
    <location>
        <begin position="55"/>
        <end position="96"/>
    </location>
</feature>
<dbReference type="OrthoDB" id="407922at2759"/>
<dbReference type="FunCoup" id="A0A409VNI7">
    <property type="interactions" value="833"/>
</dbReference>
<dbReference type="GO" id="GO:0030515">
    <property type="term" value="F:snoRNA binding"/>
    <property type="evidence" value="ECO:0007669"/>
    <property type="project" value="TreeGrafter"/>
</dbReference>
<dbReference type="PRINTS" id="PR00320">
    <property type="entry name" value="GPROTEINBRPT"/>
</dbReference>
<accession>A0A409VNI7</accession>
<feature type="region of interest" description="Disordered" evidence="8">
    <location>
        <begin position="296"/>
        <end position="323"/>
    </location>
</feature>
<dbReference type="PROSITE" id="PS50294">
    <property type="entry name" value="WD_REPEATS_REGION"/>
    <property type="match status" value="7"/>
</dbReference>
<dbReference type="InterPro" id="IPR007148">
    <property type="entry name" value="SSU_processome_Utp12"/>
</dbReference>
<evidence type="ECO:0000256" key="3">
    <source>
        <dbReference type="ARBA" id="ARBA00022737"/>
    </source>
</evidence>
<comment type="similarity">
    <text evidence="5">Belongs to the WD repeat WDR3/UTP12 family.</text>
</comment>
<dbReference type="InterPro" id="IPR001680">
    <property type="entry name" value="WD40_rpt"/>
</dbReference>
<feature type="domain" description="Small-subunit processome Utp12" evidence="9">
    <location>
        <begin position="816"/>
        <end position="918"/>
    </location>
</feature>
<evidence type="ECO:0000259" key="9">
    <source>
        <dbReference type="Pfam" id="PF04003"/>
    </source>
</evidence>
<feature type="repeat" description="WD" evidence="6">
    <location>
        <begin position="193"/>
        <end position="234"/>
    </location>
</feature>
<gene>
    <name evidence="10" type="ORF">CVT26_007067</name>
</gene>
<protein>
    <recommendedName>
        <fullName evidence="9">Small-subunit processome Utp12 domain-containing protein</fullName>
    </recommendedName>
</protein>
<dbReference type="GO" id="GO:0034388">
    <property type="term" value="C:Pwp2p-containing subcomplex of 90S preribosome"/>
    <property type="evidence" value="ECO:0007669"/>
    <property type="project" value="TreeGrafter"/>
</dbReference>
<dbReference type="PROSITE" id="PS50082">
    <property type="entry name" value="WD_REPEATS_2"/>
    <property type="match status" value="9"/>
</dbReference>
<dbReference type="InterPro" id="IPR015943">
    <property type="entry name" value="WD40/YVTN_repeat-like_dom_sf"/>
</dbReference>
<dbReference type="GO" id="GO:0030490">
    <property type="term" value="P:maturation of SSU-rRNA"/>
    <property type="evidence" value="ECO:0007669"/>
    <property type="project" value="TreeGrafter"/>
</dbReference>
<evidence type="ECO:0000256" key="7">
    <source>
        <dbReference type="SAM" id="Coils"/>
    </source>
</evidence>
<dbReference type="PROSITE" id="PS00678">
    <property type="entry name" value="WD_REPEATS_1"/>
    <property type="match status" value="2"/>
</dbReference>
<dbReference type="EMBL" id="NHYE01005607">
    <property type="protein sequence ID" value="PPQ67820.1"/>
    <property type="molecule type" value="Genomic_DNA"/>
</dbReference>
<organism evidence="10 11">
    <name type="scientific">Gymnopilus dilepis</name>
    <dbReference type="NCBI Taxonomy" id="231916"/>
    <lineage>
        <taxon>Eukaryota</taxon>
        <taxon>Fungi</taxon>
        <taxon>Dikarya</taxon>
        <taxon>Basidiomycota</taxon>
        <taxon>Agaricomycotina</taxon>
        <taxon>Agaricomycetes</taxon>
        <taxon>Agaricomycetidae</taxon>
        <taxon>Agaricales</taxon>
        <taxon>Agaricineae</taxon>
        <taxon>Hymenogastraceae</taxon>
        <taxon>Gymnopilus</taxon>
    </lineage>
</organism>
<dbReference type="InterPro" id="IPR036322">
    <property type="entry name" value="WD40_repeat_dom_sf"/>
</dbReference>
<feature type="repeat" description="WD" evidence="6">
    <location>
        <begin position="667"/>
        <end position="699"/>
    </location>
</feature>
<dbReference type="PANTHER" id="PTHR19853">
    <property type="entry name" value="WD REPEAT CONTAINING PROTEIN 3 WDR3"/>
    <property type="match status" value="1"/>
</dbReference>
<keyword evidence="4" id="KW-0539">Nucleus</keyword>
<evidence type="ECO:0000256" key="6">
    <source>
        <dbReference type="PROSITE-ProRule" id="PRU00221"/>
    </source>
</evidence>
<keyword evidence="3" id="KW-0677">Repeat</keyword>
<dbReference type="Proteomes" id="UP000284706">
    <property type="component" value="Unassembled WGS sequence"/>
</dbReference>
<dbReference type="Pfam" id="PF25172">
    <property type="entry name" value="Beta-prop_WDR3_2nd"/>
    <property type="match status" value="1"/>
</dbReference>
<dbReference type="InterPro" id="IPR020472">
    <property type="entry name" value="WD40_PAC1"/>
</dbReference>
<keyword evidence="11" id="KW-1185">Reference proteome</keyword>
<feature type="coiled-coil region" evidence="7">
    <location>
        <begin position="768"/>
        <end position="795"/>
    </location>
</feature>
<feature type="repeat" description="WD" evidence="6">
    <location>
        <begin position="625"/>
        <end position="666"/>
    </location>
</feature>
<comment type="caution">
    <text evidence="10">The sequence shown here is derived from an EMBL/GenBank/DDBJ whole genome shotgun (WGS) entry which is preliminary data.</text>
</comment>
<feature type="repeat" description="WD" evidence="6">
    <location>
        <begin position="169"/>
        <end position="192"/>
    </location>
</feature>
<evidence type="ECO:0000256" key="2">
    <source>
        <dbReference type="ARBA" id="ARBA00022574"/>
    </source>
</evidence>
<dbReference type="SUPFAM" id="SSF50978">
    <property type="entry name" value="WD40 repeat-like"/>
    <property type="match status" value="2"/>
</dbReference>
<dbReference type="Pfam" id="PF04003">
    <property type="entry name" value="Utp12"/>
    <property type="match status" value="1"/>
</dbReference>
<feature type="repeat" description="WD" evidence="6">
    <location>
        <begin position="485"/>
        <end position="526"/>
    </location>
</feature>
<feature type="repeat" description="WD" evidence="6">
    <location>
        <begin position="97"/>
        <end position="130"/>
    </location>
</feature>
<feature type="repeat" description="WD" evidence="6">
    <location>
        <begin position="583"/>
        <end position="624"/>
    </location>
</feature>
<evidence type="ECO:0000256" key="1">
    <source>
        <dbReference type="ARBA" id="ARBA00004604"/>
    </source>
</evidence>
<comment type="subcellular location">
    <subcellularLocation>
        <location evidence="1">Nucleus</location>
        <location evidence="1">Nucleolus</location>
    </subcellularLocation>
</comment>
<dbReference type="FunFam" id="2.130.10.10:FF:000178">
    <property type="entry name" value="WD repeat domain 3"/>
    <property type="match status" value="1"/>
</dbReference>
<sequence>MVQSYLKHGPTQAFGLVCSSSSNSVFDGKLAFVPALEDVLVWDVKKGHMVAMWHETGHREEVTCIVQSPKPDLFAVGYSDGSVRLWNATTNSVSATFNGHKKAITALCFDDGGTRLASGSQDTDIILWDIVAEAGLYRLRGHRDQITGLHFLSVADSQPSTSTASAPGLLLSTSKDTFMKIWDLSTQHCIQTIVAHRSEIWSLAVNQEQDLIFTGSGEGEVKAWRIDRKSLAEGLKETQVGELSRIVHPLSSLPLVSKHRVSQIQFHPTQPYLAVQSHDRSVEIFRVRTVEEVKKKQARRKKRAAEKGKQAHGNGNEVENDEGDGASVAMTEATLVDFFTPHLVVRASGKIRSFDFCGSHSNLKNVTQLFVALTSNALEVYNIPQPTKSRDEPAEAMRTYSVDLPGHRADVRTLCLSSDDQILASASNGSLKVWNMKTTQCIRTIECGHAVCSTFLPGDRHVAVGTKSGELLIYDIGSSTLIETIKAHTGTIWSIHVRHDGQALVTGSADKDVKFWSLEQKDATDDSVQSGKLLSLVHVRTLKMSDDVLAVRYSPNGKLLAVALLDSTVKVFYQDSLKFFLSLYGHKLPVLSMDISHDSKLIVTSSADKNVKIWGLDFGDCHKSIFAHDESVMQVAFERGSHYFWTVGKDKLLKYWDGDKFEAIQKLEGHHGEIWALALSHHGSFVVTGSHDKSIRVWEKLDEPLFLEEEREKELERLYETGIAESLNRTEAPIGSGVEGGPVNDIAMTEAAGVTKQTTETLMAGERIMEALELADLERDKMKEYNENLARLSENDAMRMQPPARNPVLAAYDLEPEAYVLRVVEKVPSTSLQDALLVLPFGKVISLMVYLTIWAEKEWNIILVSRIIFFLLKTHHHQIVANRIMRTTLIPLRKHLRVALQKQRDIIGYNLAALQFIHRKNESERTAQFYEEEDLDEEKVKARIAEGKKRKRINLKA</sequence>
<dbReference type="Gene3D" id="2.130.10.10">
    <property type="entry name" value="YVTN repeat-like/Quinoprotein amine dehydrogenase"/>
    <property type="match status" value="4"/>
</dbReference>
<evidence type="ECO:0000256" key="8">
    <source>
        <dbReference type="SAM" id="MobiDB-lite"/>
    </source>
</evidence>
<feature type="repeat" description="WD" evidence="6">
    <location>
        <begin position="404"/>
        <end position="444"/>
    </location>
</feature>
<reference evidence="10 11" key="1">
    <citation type="journal article" date="2018" name="Evol. Lett.">
        <title>Horizontal gene cluster transfer increased hallucinogenic mushroom diversity.</title>
        <authorList>
            <person name="Reynolds H.T."/>
            <person name="Vijayakumar V."/>
            <person name="Gluck-Thaler E."/>
            <person name="Korotkin H.B."/>
            <person name="Matheny P.B."/>
            <person name="Slot J.C."/>
        </authorList>
    </citation>
    <scope>NUCLEOTIDE SEQUENCE [LARGE SCALE GENOMIC DNA]</scope>
    <source>
        <strain evidence="10 11">SRW20</strain>
    </source>
</reference>
<dbReference type="FunFam" id="2.130.10.10:FF:000157">
    <property type="entry name" value="WD repeat domain 3"/>
    <property type="match status" value="1"/>
</dbReference>
<dbReference type="InParanoid" id="A0A409VNI7"/>
<keyword evidence="7" id="KW-0175">Coiled coil</keyword>
<dbReference type="SMART" id="SM00320">
    <property type="entry name" value="WD40"/>
    <property type="match status" value="12"/>
</dbReference>
<evidence type="ECO:0000313" key="10">
    <source>
        <dbReference type="EMBL" id="PPQ67820.1"/>
    </source>
</evidence>
<evidence type="ECO:0000256" key="5">
    <source>
        <dbReference type="ARBA" id="ARBA00038229"/>
    </source>
</evidence>
<name>A0A409VNI7_9AGAR</name>
<keyword evidence="2 6" id="KW-0853">WD repeat</keyword>